<feature type="transmembrane region" description="Helical" evidence="9">
    <location>
        <begin position="183"/>
        <end position="203"/>
    </location>
</feature>
<keyword evidence="8 9" id="KW-0472">Membrane</keyword>
<dbReference type="GO" id="GO:0009401">
    <property type="term" value="P:phosphoenolpyruvate-dependent sugar phosphotransferase system"/>
    <property type="evidence" value="ECO:0007669"/>
    <property type="project" value="UniProtKB-KW"/>
</dbReference>
<evidence type="ECO:0000256" key="9">
    <source>
        <dbReference type="SAM" id="Phobius"/>
    </source>
</evidence>
<evidence type="ECO:0000256" key="2">
    <source>
        <dbReference type="ARBA" id="ARBA00022448"/>
    </source>
</evidence>
<evidence type="ECO:0000256" key="3">
    <source>
        <dbReference type="ARBA" id="ARBA00022475"/>
    </source>
</evidence>
<dbReference type="RefSeq" id="WP_003128374.1">
    <property type="nucleotide sequence ID" value="NZ_JH376939.1"/>
</dbReference>
<feature type="transmembrane region" description="Helical" evidence="9">
    <location>
        <begin position="141"/>
        <end position="163"/>
    </location>
</feature>
<dbReference type="PANTHER" id="PTHR32502">
    <property type="entry name" value="N-ACETYLGALACTOSAMINE PERMEASE II COMPONENT-RELATED"/>
    <property type="match status" value="1"/>
</dbReference>
<dbReference type="GO" id="GO:0005886">
    <property type="term" value="C:plasma membrane"/>
    <property type="evidence" value="ECO:0007669"/>
    <property type="project" value="UniProtKB-SubCell"/>
</dbReference>
<evidence type="ECO:0000256" key="8">
    <source>
        <dbReference type="ARBA" id="ARBA00023136"/>
    </source>
</evidence>
<keyword evidence="7 9" id="KW-1133">Transmembrane helix</keyword>
<evidence type="ECO:0000256" key="6">
    <source>
        <dbReference type="ARBA" id="ARBA00022692"/>
    </source>
</evidence>
<dbReference type="Pfam" id="PF03609">
    <property type="entry name" value="EII-Sor"/>
    <property type="match status" value="1"/>
</dbReference>
<gene>
    <name evidence="10" type="ORF">HMPREF9478_00492</name>
</gene>
<dbReference type="PANTHER" id="PTHR32502:SF8">
    <property type="entry name" value="N-ACETYLGALACTOSAMINE PERMEASE IIC COMPONENT 1"/>
    <property type="match status" value="1"/>
</dbReference>
<protein>
    <submittedName>
        <fullName evidence="10">Uncharacterized protein</fullName>
    </submittedName>
</protein>
<comment type="subcellular location">
    <subcellularLocation>
        <location evidence="1">Cell membrane</location>
        <topology evidence="1">Multi-pass membrane protein</topology>
    </subcellularLocation>
</comment>
<keyword evidence="5" id="KW-0598">Phosphotransferase system</keyword>
<proteinExistence type="predicted"/>
<evidence type="ECO:0000256" key="1">
    <source>
        <dbReference type="ARBA" id="ARBA00004651"/>
    </source>
</evidence>
<feature type="transmembrane region" description="Helical" evidence="9">
    <location>
        <begin position="215"/>
        <end position="242"/>
    </location>
</feature>
<dbReference type="InterPro" id="IPR004700">
    <property type="entry name" value="PTS_IIC_man"/>
</dbReference>
<evidence type="ECO:0000256" key="5">
    <source>
        <dbReference type="ARBA" id="ARBA00022683"/>
    </source>
</evidence>
<evidence type="ECO:0000256" key="4">
    <source>
        <dbReference type="ARBA" id="ARBA00022597"/>
    </source>
</evidence>
<evidence type="ECO:0000313" key="11">
    <source>
        <dbReference type="Proteomes" id="UP000004393"/>
    </source>
</evidence>
<accession>A0AA87FI63</accession>
<feature type="transmembrane region" description="Helical" evidence="9">
    <location>
        <begin position="98"/>
        <end position="120"/>
    </location>
</feature>
<sequence length="276" mass="29439">MDISMTQALLIALITGFCYAGQLLGIYTNRALVMSFFVGVVLNDIPTAITMGAIAELAYMGFGVGAGGTVPPNPVGPGIVGTIMAITLKDQGVTPESALALSFPFAVLFQLVTTALYSLFAGTTNNARNLIKKGNFKQFNLLANLTFVSFFVTGCAIGFFASVSRPALQAFVEALPEWLITGFSVSGGLIPAIGFAMILSVMLDKKLMSYALLGYICAAYLELPTMAIALVGTFFALITFYANQDKDSINKTETKNDKESYHDLSNFAEEDFSNGI</sequence>
<keyword evidence="11" id="KW-1185">Reference proteome</keyword>
<dbReference type="AlphaFoldDB" id="A0AA87FI63"/>
<keyword evidence="3" id="KW-1003">Cell membrane</keyword>
<dbReference type="EMBL" id="ADLY01000010">
    <property type="protein sequence ID" value="EHG30823.1"/>
    <property type="molecule type" value="Genomic_DNA"/>
</dbReference>
<keyword evidence="6 9" id="KW-0812">Transmembrane</keyword>
<comment type="caution">
    <text evidence="10">The sequence shown here is derived from an EMBL/GenBank/DDBJ whole genome shotgun (WGS) entry which is preliminary data.</text>
</comment>
<dbReference type="Proteomes" id="UP000004393">
    <property type="component" value="Unassembled WGS sequence"/>
</dbReference>
<dbReference type="InterPro" id="IPR050303">
    <property type="entry name" value="GatZ_KbaZ_carbometab"/>
</dbReference>
<evidence type="ECO:0000313" key="10">
    <source>
        <dbReference type="EMBL" id="EHG30823.1"/>
    </source>
</evidence>
<reference evidence="10 11" key="1">
    <citation type="submission" date="2011-10" db="EMBL/GenBank/DDBJ databases">
        <title>The Genome Sequence of Enterococcus saccharolyticus 30_1.</title>
        <authorList>
            <consortium name="The Broad Institute Genome Sequencing Platform"/>
            <person name="Earl A."/>
            <person name="Ward D."/>
            <person name="Feldgarden M."/>
            <person name="Gevers D."/>
            <person name="Daigneault M."/>
            <person name="Strauss J."/>
            <person name="Allen-Vercoe E."/>
            <person name="Young S.K."/>
            <person name="Zeng Q."/>
            <person name="Gargeya S."/>
            <person name="Fitzgerald M."/>
            <person name="Haas B."/>
            <person name="Abouelleil A."/>
            <person name="Alvarado L."/>
            <person name="Arachchi H.M."/>
            <person name="Berlin A."/>
            <person name="Brown A."/>
            <person name="Chapman S.B."/>
            <person name="Chen Z."/>
            <person name="Dunbar C."/>
            <person name="Freedman E."/>
            <person name="Gearin G."/>
            <person name="Gellesch M."/>
            <person name="Goldberg J."/>
            <person name="Griggs A."/>
            <person name="Gujja S."/>
            <person name="Heiman D."/>
            <person name="Howarth C."/>
            <person name="Larson L."/>
            <person name="Lui A."/>
            <person name="MacDonald P.J.P."/>
            <person name="Montmayeur A."/>
            <person name="Murphy C."/>
            <person name="Neiman D."/>
            <person name="Pearson M."/>
            <person name="Priest M."/>
            <person name="Roberts A."/>
            <person name="Saif S."/>
            <person name="Shea T."/>
            <person name="Shenoy N."/>
            <person name="Sisk P."/>
            <person name="Stolte C."/>
            <person name="Sykes S."/>
            <person name="Wortman J."/>
            <person name="Nusbaum C."/>
            <person name="Birren B."/>
        </authorList>
    </citation>
    <scope>NUCLEOTIDE SEQUENCE [LARGE SCALE GENOMIC DNA]</scope>
    <source>
        <strain evidence="10 11">30_1</strain>
    </source>
</reference>
<keyword evidence="4" id="KW-0762">Sugar transport</keyword>
<keyword evidence="2" id="KW-0813">Transport</keyword>
<organism evidence="10 11">
    <name type="scientific">Enterococcus saccharolyticus 30_1</name>
    <dbReference type="NCBI Taxonomy" id="742813"/>
    <lineage>
        <taxon>Bacteria</taxon>
        <taxon>Bacillati</taxon>
        <taxon>Bacillota</taxon>
        <taxon>Bacilli</taxon>
        <taxon>Lactobacillales</taxon>
        <taxon>Enterococcaceae</taxon>
        <taxon>Enterococcus</taxon>
    </lineage>
</organism>
<dbReference type="PROSITE" id="PS51106">
    <property type="entry name" value="PTS_EIIC_TYPE_4"/>
    <property type="match status" value="1"/>
</dbReference>
<name>A0AA87FI63_9ENTE</name>
<evidence type="ECO:0000256" key="7">
    <source>
        <dbReference type="ARBA" id="ARBA00022989"/>
    </source>
</evidence>